<dbReference type="Pfam" id="PF00878">
    <property type="entry name" value="CIMR"/>
    <property type="match status" value="1"/>
</dbReference>
<evidence type="ECO:0000256" key="10">
    <source>
        <dbReference type="SAM" id="SignalP"/>
    </source>
</evidence>
<name>A0A9W8M139_9FUNG</name>
<evidence type="ECO:0000259" key="11">
    <source>
        <dbReference type="PROSITE" id="PS51914"/>
    </source>
</evidence>
<evidence type="ECO:0000256" key="8">
    <source>
        <dbReference type="SAM" id="MobiDB-lite"/>
    </source>
</evidence>
<reference evidence="12" key="1">
    <citation type="submission" date="2022-07" db="EMBL/GenBank/DDBJ databases">
        <title>Phylogenomic reconstructions and comparative analyses of Kickxellomycotina fungi.</title>
        <authorList>
            <person name="Reynolds N.K."/>
            <person name="Stajich J.E."/>
            <person name="Barry K."/>
            <person name="Grigoriev I.V."/>
            <person name="Crous P."/>
            <person name="Smith M.E."/>
        </authorList>
    </citation>
    <scope>NUCLEOTIDE SEQUENCE</scope>
    <source>
        <strain evidence="12">NRRL 1566</strain>
    </source>
</reference>
<dbReference type="InterPro" id="IPR009011">
    <property type="entry name" value="Man6P_isomerase_rcpt-bd_dom_sf"/>
</dbReference>
<dbReference type="OrthoDB" id="4504960at2759"/>
<feature type="transmembrane region" description="Helical" evidence="9">
    <location>
        <begin position="462"/>
        <end position="482"/>
    </location>
</feature>
<dbReference type="GO" id="GO:0010008">
    <property type="term" value="C:endosome membrane"/>
    <property type="evidence" value="ECO:0007669"/>
    <property type="project" value="UniProtKB-SubCell"/>
</dbReference>
<dbReference type="InterPro" id="IPR000479">
    <property type="entry name" value="CIMR_rpt"/>
</dbReference>
<keyword evidence="6 9" id="KW-0472">Membrane</keyword>
<dbReference type="PANTHER" id="PTHR15071:SF0">
    <property type="entry name" value="MANNOSE 6-PHOSPHATE RECEPTOR-LIKE PROTEIN 1"/>
    <property type="match status" value="1"/>
</dbReference>
<dbReference type="GO" id="GO:0000139">
    <property type="term" value="C:Golgi membrane"/>
    <property type="evidence" value="ECO:0007669"/>
    <property type="project" value="UniProtKB-SubCell"/>
</dbReference>
<keyword evidence="5 9" id="KW-1133">Transmembrane helix</keyword>
<feature type="chain" id="PRO_5040981708" evidence="10">
    <location>
        <begin position="19"/>
        <end position="564"/>
    </location>
</feature>
<protein>
    <submittedName>
        <fullName evidence="12">Cation-independent mannose-6-phosphate receptor CI-MPR</fullName>
    </submittedName>
</protein>
<evidence type="ECO:0000256" key="1">
    <source>
        <dbReference type="ARBA" id="ARBA00004308"/>
    </source>
</evidence>
<dbReference type="PANTHER" id="PTHR15071">
    <property type="entry name" value="MANNOSE-6-PHOSPHATE RECEPTOR FAMILY MEMBER"/>
    <property type="match status" value="1"/>
</dbReference>
<evidence type="ECO:0000256" key="7">
    <source>
        <dbReference type="ARBA" id="ARBA00023157"/>
    </source>
</evidence>
<evidence type="ECO:0000256" key="6">
    <source>
        <dbReference type="ARBA" id="ARBA00023136"/>
    </source>
</evidence>
<evidence type="ECO:0000256" key="5">
    <source>
        <dbReference type="ARBA" id="ARBA00022989"/>
    </source>
</evidence>
<dbReference type="Proteomes" id="UP001139887">
    <property type="component" value="Unassembled WGS sequence"/>
</dbReference>
<evidence type="ECO:0000256" key="4">
    <source>
        <dbReference type="ARBA" id="ARBA00022729"/>
    </source>
</evidence>
<accession>A0A9W8M139</accession>
<dbReference type="GO" id="GO:0005770">
    <property type="term" value="C:late endosome"/>
    <property type="evidence" value="ECO:0007669"/>
    <property type="project" value="TreeGrafter"/>
</dbReference>
<sequence length="564" mass="64628">MSLQIAIALSTMLALAAATGNSATSTAIYGRHIRDFSYIGNEPAPNYSDGYHNDAFPVKYKDVYGVPEKYWGDDTAACPYHGHRACRSYDAQSILVCKEGAYVSKQCPHGKHCKVIGDSAHCVKDEQYEAFNEYNAYKYEDTWPEKQWPEKQWPEKQWPEKQWPKKEHHKHHEHKHPDHHYHSHGHGHGHSHNHHYPHETYINEYHITNSFTIYPTAASHTYSEYSVEPTYTSTVYATEHEYEWPERTTSEYRNEEVEYPDYSQESSYYQDPQFFAARVSMDNSSPKHFSGTLPPLNSSGALLYDLRPLKRQNDSYEVDGFDTGYRFRLNICGTLSTETDAIGRWFRGDSSGILGKLGDTWPQLRGDKLLLEYTNGDACSNIPQLNQTTIISFVCDRTVNGNGRPVFISEWANCAFIFEWRTPLACSNTLAAGNEQKIETDIDDESNDSNDDSIEQGTSRGAVIFVVVFVVGSIYMLGGFLYNRVLNTSSRLRGLEQLPNYRLWRGIFLAGKYLITSIYNGAMYVIDMASGRRGAIRIDDADYNMRNEIFHSDDEQDYEALRMR</sequence>
<evidence type="ECO:0000313" key="12">
    <source>
        <dbReference type="EMBL" id="KAJ2849826.1"/>
    </source>
</evidence>
<feature type="signal peptide" evidence="10">
    <location>
        <begin position="1"/>
        <end position="18"/>
    </location>
</feature>
<keyword evidence="7" id="KW-1015">Disulfide bond</keyword>
<dbReference type="PROSITE" id="PS51914">
    <property type="entry name" value="MRH"/>
    <property type="match status" value="1"/>
</dbReference>
<proteinExistence type="predicted"/>
<keyword evidence="4 10" id="KW-0732">Signal</keyword>
<evidence type="ECO:0000256" key="9">
    <source>
        <dbReference type="SAM" id="Phobius"/>
    </source>
</evidence>
<feature type="region of interest" description="Disordered" evidence="8">
    <location>
        <begin position="159"/>
        <end position="193"/>
    </location>
</feature>
<keyword evidence="3 9" id="KW-0812">Transmembrane</keyword>
<dbReference type="InterPro" id="IPR044865">
    <property type="entry name" value="MRH_dom"/>
</dbReference>
<dbReference type="Gene3D" id="2.70.130.10">
    <property type="entry name" value="Mannose-6-phosphate receptor binding domain"/>
    <property type="match status" value="1"/>
</dbReference>
<evidence type="ECO:0000256" key="2">
    <source>
        <dbReference type="ARBA" id="ARBA00022448"/>
    </source>
</evidence>
<keyword evidence="12" id="KW-0675">Receptor</keyword>
<dbReference type="EMBL" id="JANBUW010000056">
    <property type="protein sequence ID" value="KAJ2849826.1"/>
    <property type="molecule type" value="Genomic_DNA"/>
</dbReference>
<feature type="transmembrane region" description="Helical" evidence="9">
    <location>
        <begin position="503"/>
        <end position="526"/>
    </location>
</feature>
<dbReference type="AlphaFoldDB" id="A0A9W8M139"/>
<keyword evidence="13" id="KW-1185">Reference proteome</keyword>
<dbReference type="GO" id="GO:0038023">
    <property type="term" value="F:signaling receptor activity"/>
    <property type="evidence" value="ECO:0007669"/>
    <property type="project" value="InterPro"/>
</dbReference>
<comment type="subcellular location">
    <subcellularLocation>
        <location evidence="1">Endomembrane system</location>
    </subcellularLocation>
</comment>
<dbReference type="GO" id="GO:0007034">
    <property type="term" value="P:vacuolar transport"/>
    <property type="evidence" value="ECO:0007669"/>
    <property type="project" value="TreeGrafter"/>
</dbReference>
<feature type="compositionally biased region" description="Basic residues" evidence="8">
    <location>
        <begin position="166"/>
        <end position="193"/>
    </location>
</feature>
<dbReference type="GO" id="GO:0005537">
    <property type="term" value="F:D-mannose binding"/>
    <property type="evidence" value="ECO:0007669"/>
    <property type="project" value="InterPro"/>
</dbReference>
<evidence type="ECO:0000256" key="3">
    <source>
        <dbReference type="ARBA" id="ARBA00022692"/>
    </source>
</evidence>
<feature type="domain" description="MRH" evidence="11">
    <location>
        <begin position="298"/>
        <end position="428"/>
    </location>
</feature>
<comment type="caution">
    <text evidence="12">The sequence shown here is derived from an EMBL/GenBank/DDBJ whole genome shotgun (WGS) entry which is preliminary data.</text>
</comment>
<dbReference type="SUPFAM" id="SSF50911">
    <property type="entry name" value="Mannose 6-phosphate receptor domain"/>
    <property type="match status" value="1"/>
</dbReference>
<keyword evidence="2" id="KW-0813">Transport</keyword>
<organism evidence="12 13">
    <name type="scientific">Coemansia brasiliensis</name>
    <dbReference type="NCBI Taxonomy" id="2650707"/>
    <lineage>
        <taxon>Eukaryota</taxon>
        <taxon>Fungi</taxon>
        <taxon>Fungi incertae sedis</taxon>
        <taxon>Zoopagomycota</taxon>
        <taxon>Kickxellomycotina</taxon>
        <taxon>Kickxellomycetes</taxon>
        <taxon>Kickxellales</taxon>
        <taxon>Kickxellaceae</taxon>
        <taxon>Coemansia</taxon>
    </lineage>
</organism>
<gene>
    <name evidence="12" type="primary">MRL1</name>
    <name evidence="12" type="ORF">IWW36_002339</name>
</gene>
<evidence type="ECO:0000313" key="13">
    <source>
        <dbReference type="Proteomes" id="UP001139887"/>
    </source>
</evidence>